<sequence length="174" mass="19201">MRTSRGPMPWVLLLTVVLLWKEVMCQDEASVVVKLKQGEIFAQRETTAAGKAFYSFRGIPYAQPPVNGLRFRDPIPPSAWYDPLDGSKAPSVCPQLDLDAVQQGEVVLKGNENCLYLNVYAPRPKQGKLPVIVWIHGGAFIAGGAEEYAPMALLDKDIVLVSIQYRLGTLGMKE</sequence>
<evidence type="ECO:0000313" key="7">
    <source>
        <dbReference type="EMBL" id="KAK7016409.1"/>
    </source>
</evidence>
<keyword evidence="3" id="KW-0378">Hydrolase</keyword>
<evidence type="ECO:0000256" key="2">
    <source>
        <dbReference type="ARBA" id="ARBA00022487"/>
    </source>
</evidence>
<dbReference type="GO" id="GO:0052689">
    <property type="term" value="F:carboxylic ester hydrolase activity"/>
    <property type="evidence" value="ECO:0007669"/>
    <property type="project" value="UniProtKB-KW"/>
</dbReference>
<evidence type="ECO:0000256" key="5">
    <source>
        <dbReference type="SAM" id="SignalP"/>
    </source>
</evidence>
<dbReference type="PANTHER" id="PTHR43142:SF1">
    <property type="entry name" value="CARBOXYLIC ESTER HYDROLASE"/>
    <property type="match status" value="1"/>
</dbReference>
<reference evidence="7 8" key="1">
    <citation type="submission" date="2023-11" db="EMBL/GenBank/DDBJ databases">
        <title>Halocaridina rubra genome assembly.</title>
        <authorList>
            <person name="Smith C."/>
        </authorList>
    </citation>
    <scope>NUCLEOTIDE SEQUENCE [LARGE SCALE GENOMIC DNA]</scope>
    <source>
        <strain evidence="7">EP-1</strain>
        <tissue evidence="7">Whole</tissue>
    </source>
</reference>
<dbReference type="InterPro" id="IPR029058">
    <property type="entry name" value="AB_hydrolase_fold"/>
</dbReference>
<evidence type="ECO:0000256" key="3">
    <source>
        <dbReference type="ARBA" id="ARBA00022801"/>
    </source>
</evidence>
<dbReference type="InterPro" id="IPR002018">
    <property type="entry name" value="CarbesteraseB"/>
</dbReference>
<keyword evidence="8" id="KW-1185">Reference proteome</keyword>
<feature type="signal peptide" evidence="5">
    <location>
        <begin position="1"/>
        <end position="25"/>
    </location>
</feature>
<keyword evidence="5" id="KW-0732">Signal</keyword>
<feature type="chain" id="PRO_5043002901" evidence="5">
    <location>
        <begin position="26"/>
        <end position="174"/>
    </location>
</feature>
<keyword evidence="2" id="KW-0719">Serine esterase</keyword>
<comment type="caution">
    <text evidence="7">The sequence shown here is derived from an EMBL/GenBank/DDBJ whole genome shotgun (WGS) entry which is preliminary data.</text>
</comment>
<feature type="domain" description="Carboxylesterase type B" evidence="6">
    <location>
        <begin position="31"/>
        <end position="171"/>
    </location>
</feature>
<gene>
    <name evidence="7" type="primary">CES5A_15</name>
    <name evidence="7" type="ORF">SK128_019438</name>
</gene>
<dbReference type="Pfam" id="PF00135">
    <property type="entry name" value="COesterase"/>
    <property type="match status" value="1"/>
</dbReference>
<evidence type="ECO:0000313" key="8">
    <source>
        <dbReference type="Proteomes" id="UP001381693"/>
    </source>
</evidence>
<protein>
    <submittedName>
        <fullName evidence="7">Carboxylesterase 5A</fullName>
    </submittedName>
</protein>
<evidence type="ECO:0000256" key="1">
    <source>
        <dbReference type="ARBA" id="ARBA00005964"/>
    </source>
</evidence>
<dbReference type="EMBL" id="JAXCGZ010023148">
    <property type="protein sequence ID" value="KAK7016409.1"/>
    <property type="molecule type" value="Genomic_DNA"/>
</dbReference>
<organism evidence="7 8">
    <name type="scientific">Halocaridina rubra</name>
    <name type="common">Hawaiian red shrimp</name>
    <dbReference type="NCBI Taxonomy" id="373956"/>
    <lineage>
        <taxon>Eukaryota</taxon>
        <taxon>Metazoa</taxon>
        <taxon>Ecdysozoa</taxon>
        <taxon>Arthropoda</taxon>
        <taxon>Crustacea</taxon>
        <taxon>Multicrustacea</taxon>
        <taxon>Malacostraca</taxon>
        <taxon>Eumalacostraca</taxon>
        <taxon>Eucarida</taxon>
        <taxon>Decapoda</taxon>
        <taxon>Pleocyemata</taxon>
        <taxon>Caridea</taxon>
        <taxon>Atyoidea</taxon>
        <taxon>Atyidae</taxon>
        <taxon>Halocaridina</taxon>
    </lineage>
</organism>
<name>A0AAN8ZSR7_HALRR</name>
<evidence type="ECO:0000259" key="6">
    <source>
        <dbReference type="Pfam" id="PF00135"/>
    </source>
</evidence>
<comment type="similarity">
    <text evidence="1">Belongs to the type-B carboxylesterase/lipase family.</text>
</comment>
<dbReference type="AlphaFoldDB" id="A0AAN8ZSR7"/>
<proteinExistence type="inferred from homology"/>
<dbReference type="SUPFAM" id="SSF53474">
    <property type="entry name" value="alpha/beta-Hydrolases"/>
    <property type="match status" value="1"/>
</dbReference>
<evidence type="ECO:0000256" key="4">
    <source>
        <dbReference type="ARBA" id="ARBA00023180"/>
    </source>
</evidence>
<accession>A0AAN8ZSR7</accession>
<dbReference type="Proteomes" id="UP001381693">
    <property type="component" value="Unassembled WGS sequence"/>
</dbReference>
<dbReference type="Gene3D" id="3.40.50.1820">
    <property type="entry name" value="alpha/beta hydrolase"/>
    <property type="match status" value="1"/>
</dbReference>
<dbReference type="PANTHER" id="PTHR43142">
    <property type="entry name" value="CARBOXYLIC ESTER HYDROLASE"/>
    <property type="match status" value="1"/>
</dbReference>
<keyword evidence="4" id="KW-0325">Glycoprotein</keyword>